<dbReference type="AlphaFoldDB" id="A0A165LCX1"/>
<dbReference type="InterPro" id="IPR000073">
    <property type="entry name" value="AB_hydrolase_1"/>
</dbReference>
<evidence type="ECO:0000313" key="3">
    <source>
        <dbReference type="Proteomes" id="UP000076727"/>
    </source>
</evidence>
<name>A0A165LCX1_9APHY</name>
<keyword evidence="3" id="KW-1185">Reference proteome</keyword>
<evidence type="ECO:0000313" key="2">
    <source>
        <dbReference type="EMBL" id="KZT64253.1"/>
    </source>
</evidence>
<gene>
    <name evidence="2" type="ORF">DAEQUDRAFT_718308</name>
</gene>
<reference evidence="2 3" key="1">
    <citation type="journal article" date="2016" name="Mol. Biol. Evol.">
        <title>Comparative Genomics of Early-Diverging Mushroom-Forming Fungi Provides Insights into the Origins of Lignocellulose Decay Capabilities.</title>
        <authorList>
            <person name="Nagy L.G."/>
            <person name="Riley R."/>
            <person name="Tritt A."/>
            <person name="Adam C."/>
            <person name="Daum C."/>
            <person name="Floudas D."/>
            <person name="Sun H."/>
            <person name="Yadav J.S."/>
            <person name="Pangilinan J."/>
            <person name="Larsson K.H."/>
            <person name="Matsuura K."/>
            <person name="Barry K."/>
            <person name="Labutti K."/>
            <person name="Kuo R."/>
            <person name="Ohm R.A."/>
            <person name="Bhattacharya S.S."/>
            <person name="Shirouzu T."/>
            <person name="Yoshinaga Y."/>
            <person name="Martin F.M."/>
            <person name="Grigoriev I.V."/>
            <person name="Hibbett D.S."/>
        </authorList>
    </citation>
    <scope>NUCLEOTIDE SEQUENCE [LARGE SCALE GENOMIC DNA]</scope>
    <source>
        <strain evidence="2 3">L-15889</strain>
    </source>
</reference>
<dbReference type="Gene3D" id="3.40.50.1820">
    <property type="entry name" value="alpha/beta hydrolase"/>
    <property type="match status" value="1"/>
</dbReference>
<dbReference type="SUPFAM" id="SSF53474">
    <property type="entry name" value="alpha/beta-Hydrolases"/>
    <property type="match status" value="1"/>
</dbReference>
<evidence type="ECO:0000259" key="1">
    <source>
        <dbReference type="Pfam" id="PF12697"/>
    </source>
</evidence>
<proteinExistence type="predicted"/>
<dbReference type="InterPro" id="IPR029058">
    <property type="entry name" value="AB_hydrolase_fold"/>
</dbReference>
<dbReference type="Pfam" id="PF12697">
    <property type="entry name" value="Abhydrolase_6"/>
    <property type="match status" value="1"/>
</dbReference>
<accession>A0A165LCX1</accession>
<dbReference type="Proteomes" id="UP000076727">
    <property type="component" value="Unassembled WGS sequence"/>
</dbReference>
<organism evidence="2 3">
    <name type="scientific">Daedalea quercina L-15889</name>
    <dbReference type="NCBI Taxonomy" id="1314783"/>
    <lineage>
        <taxon>Eukaryota</taxon>
        <taxon>Fungi</taxon>
        <taxon>Dikarya</taxon>
        <taxon>Basidiomycota</taxon>
        <taxon>Agaricomycotina</taxon>
        <taxon>Agaricomycetes</taxon>
        <taxon>Polyporales</taxon>
        <taxon>Fomitopsis</taxon>
    </lineage>
</organism>
<dbReference type="EMBL" id="KV429135">
    <property type="protein sequence ID" value="KZT64253.1"/>
    <property type="molecule type" value="Genomic_DNA"/>
</dbReference>
<feature type="domain" description="AB hydrolase-1" evidence="1">
    <location>
        <begin position="34"/>
        <end position="196"/>
    </location>
</feature>
<sequence>MLALKVNDAGDELTYTDSGLPSSTSDAPYVTVFAVHGIIFNNLVFKRLQALAPAANLRIVAINRRGFGGSTPMSEHLANLLASGSDEEKRQASDILCNEVLYFVDAFIQKEGIPPISSDRQGGGFALLGWSAGCGYVTRAVSNIHSYPSEMQARLAQYIRALIIEDPPSAALGYVDPPGTWSFDAFRVPQEAQNYFFLQSLTAYYDHGDLSTRDKSVIEYITPSFSRAPTIFNMSAEERATMMETTLATDLPVLFGMVPSSQRAFHKACFDSRITALLPHMKVWHLGCDAAASYGIAAYFDILADDEAHGGGLINFRNIQGANHFVSSLRRPTS</sequence>
<protein>
    <recommendedName>
        <fullName evidence="1">AB hydrolase-1 domain-containing protein</fullName>
    </recommendedName>
</protein>
<dbReference type="OrthoDB" id="3251587at2759"/>